<feature type="region of interest" description="Disordered" evidence="1">
    <location>
        <begin position="1"/>
        <end position="38"/>
    </location>
</feature>
<name>A0AAE1XYJ9_9LAMI</name>
<sequence length="105" mass="11602">MNVTTNHSLFPPSAATGNPSDGGTFDTAAGTTDDEDTRTNFNYSKFSNLADRVLGAGDSDALKTLERFRHGGVKSMATVRQVRPRQRWVRSWKFQLPPCERKGVV</sequence>
<evidence type="ECO:0000313" key="2">
    <source>
        <dbReference type="EMBL" id="KAK4420277.1"/>
    </source>
</evidence>
<reference evidence="2" key="1">
    <citation type="submission" date="2020-06" db="EMBL/GenBank/DDBJ databases">
        <authorList>
            <person name="Li T."/>
            <person name="Hu X."/>
            <person name="Zhang T."/>
            <person name="Song X."/>
            <person name="Zhang H."/>
            <person name="Dai N."/>
            <person name="Sheng W."/>
            <person name="Hou X."/>
            <person name="Wei L."/>
        </authorList>
    </citation>
    <scope>NUCLEOTIDE SEQUENCE</scope>
    <source>
        <strain evidence="2">3651</strain>
        <tissue evidence="2">Leaf</tissue>
    </source>
</reference>
<keyword evidence="3" id="KW-1185">Reference proteome</keyword>
<reference evidence="2" key="2">
    <citation type="journal article" date="2024" name="Plant">
        <title>Genomic evolution and insights into agronomic trait innovations of Sesamum species.</title>
        <authorList>
            <person name="Miao H."/>
            <person name="Wang L."/>
            <person name="Qu L."/>
            <person name="Liu H."/>
            <person name="Sun Y."/>
            <person name="Le M."/>
            <person name="Wang Q."/>
            <person name="Wei S."/>
            <person name="Zheng Y."/>
            <person name="Lin W."/>
            <person name="Duan Y."/>
            <person name="Cao H."/>
            <person name="Xiong S."/>
            <person name="Wang X."/>
            <person name="Wei L."/>
            <person name="Li C."/>
            <person name="Ma Q."/>
            <person name="Ju M."/>
            <person name="Zhao R."/>
            <person name="Li G."/>
            <person name="Mu C."/>
            <person name="Tian Q."/>
            <person name="Mei H."/>
            <person name="Zhang T."/>
            <person name="Gao T."/>
            <person name="Zhang H."/>
        </authorList>
    </citation>
    <scope>NUCLEOTIDE SEQUENCE</scope>
    <source>
        <strain evidence="2">3651</strain>
    </source>
</reference>
<evidence type="ECO:0000256" key="1">
    <source>
        <dbReference type="SAM" id="MobiDB-lite"/>
    </source>
</evidence>
<dbReference type="AlphaFoldDB" id="A0AAE1XYJ9"/>
<gene>
    <name evidence="2" type="ORF">Salat_2440800</name>
</gene>
<evidence type="ECO:0000313" key="3">
    <source>
        <dbReference type="Proteomes" id="UP001293254"/>
    </source>
</evidence>
<feature type="compositionally biased region" description="Low complexity" evidence="1">
    <location>
        <begin position="21"/>
        <end position="31"/>
    </location>
</feature>
<dbReference type="Proteomes" id="UP001293254">
    <property type="component" value="Unassembled WGS sequence"/>
</dbReference>
<protein>
    <submittedName>
        <fullName evidence="2">Uncharacterized protein</fullName>
    </submittedName>
</protein>
<accession>A0AAE1XYJ9</accession>
<comment type="caution">
    <text evidence="2">The sequence shown here is derived from an EMBL/GenBank/DDBJ whole genome shotgun (WGS) entry which is preliminary data.</text>
</comment>
<organism evidence="2 3">
    <name type="scientific">Sesamum alatum</name>
    <dbReference type="NCBI Taxonomy" id="300844"/>
    <lineage>
        <taxon>Eukaryota</taxon>
        <taxon>Viridiplantae</taxon>
        <taxon>Streptophyta</taxon>
        <taxon>Embryophyta</taxon>
        <taxon>Tracheophyta</taxon>
        <taxon>Spermatophyta</taxon>
        <taxon>Magnoliopsida</taxon>
        <taxon>eudicotyledons</taxon>
        <taxon>Gunneridae</taxon>
        <taxon>Pentapetalae</taxon>
        <taxon>asterids</taxon>
        <taxon>lamiids</taxon>
        <taxon>Lamiales</taxon>
        <taxon>Pedaliaceae</taxon>
        <taxon>Sesamum</taxon>
    </lineage>
</organism>
<dbReference type="EMBL" id="JACGWO010000009">
    <property type="protein sequence ID" value="KAK4420277.1"/>
    <property type="molecule type" value="Genomic_DNA"/>
</dbReference>
<proteinExistence type="predicted"/>